<dbReference type="GO" id="GO:0005975">
    <property type="term" value="P:carbohydrate metabolic process"/>
    <property type="evidence" value="ECO:0007669"/>
    <property type="project" value="InterPro"/>
</dbReference>
<dbReference type="GO" id="GO:0047938">
    <property type="term" value="F:glucose-6-phosphate 1-epimerase activity"/>
    <property type="evidence" value="ECO:0007669"/>
    <property type="project" value="TreeGrafter"/>
</dbReference>
<evidence type="ECO:0000313" key="3">
    <source>
        <dbReference type="Proteomes" id="UP000663760"/>
    </source>
</evidence>
<dbReference type="SUPFAM" id="SSF74650">
    <property type="entry name" value="Galactose mutarotase-like"/>
    <property type="match status" value="1"/>
</dbReference>
<dbReference type="InterPro" id="IPR014718">
    <property type="entry name" value="GH-type_carb-bd"/>
</dbReference>
<dbReference type="InterPro" id="IPR011013">
    <property type="entry name" value="Gal_mutarotase_sf_dom"/>
</dbReference>
<dbReference type="AlphaFoldDB" id="A0A7I8JYQ3"/>
<evidence type="ECO:0000313" key="2">
    <source>
        <dbReference type="EMBL" id="CAA7388168.1"/>
    </source>
</evidence>
<gene>
    <name evidence="2" type="ORF">SI8410_01000453</name>
</gene>
<dbReference type="OrthoDB" id="782148at2759"/>
<organism evidence="2 3">
    <name type="scientific">Spirodela intermedia</name>
    <name type="common">Intermediate duckweed</name>
    <dbReference type="NCBI Taxonomy" id="51605"/>
    <lineage>
        <taxon>Eukaryota</taxon>
        <taxon>Viridiplantae</taxon>
        <taxon>Streptophyta</taxon>
        <taxon>Embryophyta</taxon>
        <taxon>Tracheophyta</taxon>
        <taxon>Spermatophyta</taxon>
        <taxon>Magnoliopsida</taxon>
        <taxon>Liliopsida</taxon>
        <taxon>Araceae</taxon>
        <taxon>Lemnoideae</taxon>
        <taxon>Spirodela</taxon>
    </lineage>
</organism>
<dbReference type="PANTHER" id="PTHR11122">
    <property type="entry name" value="APOSPORY-ASSOCIATED PROTEIN C-RELATED"/>
    <property type="match status" value="1"/>
</dbReference>
<dbReference type="EMBL" id="LR746264">
    <property type="protein sequence ID" value="CAA7388168.1"/>
    <property type="molecule type" value="Genomic_DNA"/>
</dbReference>
<name>A0A7I8JYQ3_SPIIN</name>
<dbReference type="Gene3D" id="2.70.98.10">
    <property type="match status" value="1"/>
</dbReference>
<dbReference type="GO" id="GO:0030246">
    <property type="term" value="F:carbohydrate binding"/>
    <property type="evidence" value="ECO:0007669"/>
    <property type="project" value="InterPro"/>
</dbReference>
<feature type="region of interest" description="Disordered" evidence="1">
    <location>
        <begin position="282"/>
        <end position="302"/>
    </location>
</feature>
<keyword evidence="3" id="KW-1185">Reference proteome</keyword>
<feature type="compositionally biased region" description="Acidic residues" evidence="1">
    <location>
        <begin position="288"/>
        <end position="302"/>
    </location>
</feature>
<protein>
    <submittedName>
        <fullName evidence="2">Uncharacterized protein</fullName>
    </submittedName>
</protein>
<accession>A0A7I8JYQ3</accession>
<proteinExistence type="predicted"/>
<sequence>MANASPIPPIYMAPRTGSSAICPRSLRFCGGFSSHFRHRRKKVCAQAVAPSPRSPPINADYLEREFGGHGATFRGIGDSCVVAMRLEGGGAASLVLPGGLITSYRPQMWHGSSVEVLHTSVSEGDGGGVAIQGGVSIDFTCGSDGEVPRWSPRAWDLRDVRGSPQSSIQVELVSCDPDGRAEVKHLVTFQQDLLASDLAITNRSGSPLRLVGSIVSHLKVSTPDATYAVGLEGSNYRSRPPLGSNFSIVPPGFSLRRPSDGGKSWGSKALLGFFSTVGQNTEALGTSGEEEPEESSGEEDDNYTQLTEKMSRIYTSAPRVFTIIDRGRRNSVVVERRGFDELYLFSPGSDHESYGKYSYISTGSSAILKPVIVSPEGVWRGGQYLHNPNT</sequence>
<evidence type="ECO:0000256" key="1">
    <source>
        <dbReference type="SAM" id="MobiDB-lite"/>
    </source>
</evidence>
<reference evidence="2" key="1">
    <citation type="submission" date="2020-02" db="EMBL/GenBank/DDBJ databases">
        <authorList>
            <person name="Scholz U."/>
            <person name="Mascher M."/>
            <person name="Fiebig A."/>
        </authorList>
    </citation>
    <scope>NUCLEOTIDE SEQUENCE</scope>
</reference>
<dbReference type="PANTHER" id="PTHR11122:SF15">
    <property type="entry name" value="PROTEIN NDH-DEPENDENT CYCLIC ELECTRON FLOW 5"/>
    <property type="match status" value="1"/>
</dbReference>
<dbReference type="GO" id="GO:0005737">
    <property type="term" value="C:cytoplasm"/>
    <property type="evidence" value="ECO:0007669"/>
    <property type="project" value="TreeGrafter"/>
</dbReference>
<dbReference type="Proteomes" id="UP000663760">
    <property type="component" value="Chromosome 1"/>
</dbReference>